<dbReference type="AlphaFoldDB" id="A0A3M7R9K4"/>
<sequence length="191" mass="22232">MIQEILKQQILTLYNDMSLNSSKYFDMMICLEFSPFKLLLFLARRILSPAPLNCSLIRKIVSSKTCPGHLFNNYLLNLSPSSAVIFQYVLFDVLVSCPDMIRAMRLSQYYICGCFICSCSNTQKKTPSRIGFMSIYSHYYISEKLQCLQVFFFPTIKLTLAWIHLPGLRRSFRLDSHWFHQQGYVVMETAS</sequence>
<dbReference type="EMBL" id="REGN01003882">
    <property type="protein sequence ID" value="RNA20292.1"/>
    <property type="molecule type" value="Genomic_DNA"/>
</dbReference>
<reference evidence="1 2" key="1">
    <citation type="journal article" date="2018" name="Sci. Rep.">
        <title>Genomic signatures of local adaptation to the degree of environmental predictability in rotifers.</title>
        <authorList>
            <person name="Franch-Gras L."/>
            <person name="Hahn C."/>
            <person name="Garcia-Roger E.M."/>
            <person name="Carmona M.J."/>
            <person name="Serra M."/>
            <person name="Gomez A."/>
        </authorList>
    </citation>
    <scope>NUCLEOTIDE SEQUENCE [LARGE SCALE GENOMIC DNA]</scope>
    <source>
        <strain evidence="1">HYR1</strain>
    </source>
</reference>
<keyword evidence="2" id="KW-1185">Reference proteome</keyword>
<comment type="caution">
    <text evidence="1">The sequence shown here is derived from an EMBL/GenBank/DDBJ whole genome shotgun (WGS) entry which is preliminary data.</text>
</comment>
<evidence type="ECO:0000313" key="1">
    <source>
        <dbReference type="EMBL" id="RNA20292.1"/>
    </source>
</evidence>
<accession>A0A3M7R9K4</accession>
<dbReference type="Proteomes" id="UP000276133">
    <property type="component" value="Unassembled WGS sequence"/>
</dbReference>
<proteinExistence type="predicted"/>
<organism evidence="1 2">
    <name type="scientific">Brachionus plicatilis</name>
    <name type="common">Marine rotifer</name>
    <name type="synonym">Brachionus muelleri</name>
    <dbReference type="NCBI Taxonomy" id="10195"/>
    <lineage>
        <taxon>Eukaryota</taxon>
        <taxon>Metazoa</taxon>
        <taxon>Spiralia</taxon>
        <taxon>Gnathifera</taxon>
        <taxon>Rotifera</taxon>
        <taxon>Eurotatoria</taxon>
        <taxon>Monogononta</taxon>
        <taxon>Pseudotrocha</taxon>
        <taxon>Ploima</taxon>
        <taxon>Brachionidae</taxon>
        <taxon>Brachionus</taxon>
    </lineage>
</organism>
<evidence type="ECO:0000313" key="2">
    <source>
        <dbReference type="Proteomes" id="UP000276133"/>
    </source>
</evidence>
<protein>
    <submittedName>
        <fullName evidence="1">Uncharacterized protein</fullName>
    </submittedName>
</protein>
<gene>
    <name evidence="1" type="ORF">BpHYR1_031909</name>
</gene>
<name>A0A3M7R9K4_BRAPC</name>